<reference evidence="4" key="1">
    <citation type="submission" date="2015-07" db="EMBL/GenBank/DDBJ databases">
        <title>Draft genome sequence of a Pseudoalteromonas rubra strain, OCN096, isolated from Kaneohe Bay, Oahu, Hawaii.</title>
        <authorList>
            <person name="Beurmann S."/>
            <person name="Ushijima B."/>
            <person name="Belcaid M."/>
            <person name="Callahan S.M."/>
            <person name="Aeby G.S."/>
        </authorList>
    </citation>
    <scope>NUCLEOTIDE SEQUENCE [LARGE SCALE GENOMIC DNA]</scope>
    <source>
        <strain evidence="4">OCN096</strain>
    </source>
</reference>
<comment type="caution">
    <text evidence="3">The sequence shown here is derived from an EMBL/GenBank/DDBJ whole genome shotgun (WGS) entry which is preliminary data.</text>
</comment>
<sequence length="199" mass="22110">MKAVIALLTIMLTGCAGSDPAQYQYYRFDSALNTTQSPSVNAPRVYVDEVNIVGVADQQALVQYTSEHTVHIANYHYWAEHPKLILTKETLQHLEGKGLSPVLSTHASDFNTGDFKLLIEVSDLAGHYQQGAILRGAWHLYQITDKGTRLIRVKHFDYQSALSQDGFTALISAHQANWQLLMTQLHTAIGSNDIISQAD</sequence>
<dbReference type="PROSITE" id="PS51257">
    <property type="entry name" value="PROKAR_LIPOPROTEIN"/>
    <property type="match status" value="1"/>
</dbReference>
<dbReference type="EMBL" id="LFZX01000095">
    <property type="protein sequence ID" value="KNC67084.1"/>
    <property type="molecule type" value="Genomic_DNA"/>
</dbReference>
<evidence type="ECO:0000256" key="1">
    <source>
        <dbReference type="SAM" id="SignalP"/>
    </source>
</evidence>
<dbReference type="Proteomes" id="UP000036850">
    <property type="component" value="Unassembled WGS sequence"/>
</dbReference>
<dbReference type="PATRIC" id="fig|43658.6.peg.2528"/>
<evidence type="ECO:0000259" key="2">
    <source>
        <dbReference type="Pfam" id="PF03886"/>
    </source>
</evidence>
<feature type="chain" id="PRO_5005537662" description="ABC-type transport auxiliary lipoprotein component domain-containing protein" evidence="1">
    <location>
        <begin position="22"/>
        <end position="199"/>
    </location>
</feature>
<dbReference type="SUPFAM" id="SSF159594">
    <property type="entry name" value="XCC0632-like"/>
    <property type="match status" value="1"/>
</dbReference>
<protein>
    <recommendedName>
        <fullName evidence="2">ABC-type transport auxiliary lipoprotein component domain-containing protein</fullName>
    </recommendedName>
</protein>
<dbReference type="Pfam" id="PF03886">
    <property type="entry name" value="ABC_trans_aux"/>
    <property type="match status" value="1"/>
</dbReference>
<dbReference type="InterPro" id="IPR005586">
    <property type="entry name" value="ABC_trans_aux"/>
</dbReference>
<dbReference type="Gene3D" id="3.40.50.10610">
    <property type="entry name" value="ABC-type transport auxiliary lipoprotein component"/>
    <property type="match status" value="1"/>
</dbReference>
<dbReference type="OrthoDB" id="6313948at2"/>
<keyword evidence="1" id="KW-0732">Signal</keyword>
<proteinExistence type="predicted"/>
<gene>
    <name evidence="3" type="ORF">AC626_13060</name>
</gene>
<feature type="domain" description="ABC-type transport auxiliary lipoprotein component" evidence="2">
    <location>
        <begin position="29"/>
        <end position="184"/>
    </location>
</feature>
<organism evidence="3 4">
    <name type="scientific">Pseudoalteromonas rubra</name>
    <dbReference type="NCBI Taxonomy" id="43658"/>
    <lineage>
        <taxon>Bacteria</taxon>
        <taxon>Pseudomonadati</taxon>
        <taxon>Pseudomonadota</taxon>
        <taxon>Gammaproteobacteria</taxon>
        <taxon>Alteromonadales</taxon>
        <taxon>Pseudoalteromonadaceae</taxon>
        <taxon>Pseudoalteromonas</taxon>
    </lineage>
</organism>
<evidence type="ECO:0000313" key="4">
    <source>
        <dbReference type="Proteomes" id="UP000036850"/>
    </source>
</evidence>
<evidence type="ECO:0000313" key="3">
    <source>
        <dbReference type="EMBL" id="KNC67084.1"/>
    </source>
</evidence>
<feature type="signal peptide" evidence="1">
    <location>
        <begin position="1"/>
        <end position="21"/>
    </location>
</feature>
<name>A0A0L0ERP9_9GAMM</name>
<dbReference type="AlphaFoldDB" id="A0A0L0ERP9"/>
<accession>A0A0L0ERP9</accession>